<evidence type="ECO:0000313" key="2">
    <source>
        <dbReference type="EMBL" id="KCW56337.1"/>
    </source>
</evidence>
<sequence>MTAYTGSRPSSLASSRPPRPRLRGQRNPARWRRRWSSRASISRRPTKFSSANVQTRRSRLTTHRCA</sequence>
<feature type="region of interest" description="Disordered" evidence="1">
    <location>
        <begin position="1"/>
        <end position="66"/>
    </location>
</feature>
<dbReference type="AlphaFoldDB" id="A0A059AQU4"/>
<feature type="compositionally biased region" description="Basic residues" evidence="1">
    <location>
        <begin position="56"/>
        <end position="66"/>
    </location>
</feature>
<gene>
    <name evidence="2" type="ORF">EUGRSUZ_I02071</name>
</gene>
<feature type="compositionally biased region" description="Basic residues" evidence="1">
    <location>
        <begin position="18"/>
        <end position="36"/>
    </location>
</feature>
<dbReference type="EMBL" id="KK198761">
    <property type="protein sequence ID" value="KCW56337.1"/>
    <property type="molecule type" value="Genomic_DNA"/>
</dbReference>
<accession>A0A059AQU4</accession>
<proteinExistence type="predicted"/>
<feature type="compositionally biased region" description="Low complexity" evidence="1">
    <location>
        <begin position="7"/>
        <end position="16"/>
    </location>
</feature>
<evidence type="ECO:0000256" key="1">
    <source>
        <dbReference type="SAM" id="MobiDB-lite"/>
    </source>
</evidence>
<reference evidence="2" key="1">
    <citation type="submission" date="2013-07" db="EMBL/GenBank/DDBJ databases">
        <title>The genome of Eucalyptus grandis.</title>
        <authorList>
            <person name="Schmutz J."/>
            <person name="Hayes R."/>
            <person name="Myburg A."/>
            <person name="Tuskan G."/>
            <person name="Grattapaglia D."/>
            <person name="Rokhsar D.S."/>
        </authorList>
    </citation>
    <scope>NUCLEOTIDE SEQUENCE</scope>
    <source>
        <tissue evidence="2">Leaf extractions</tissue>
    </source>
</reference>
<dbReference type="Gramene" id="KCW56337">
    <property type="protein sequence ID" value="KCW56337"/>
    <property type="gene ID" value="EUGRSUZ_I02071"/>
</dbReference>
<name>A0A059AQU4_EUCGR</name>
<protein>
    <submittedName>
        <fullName evidence="2">Uncharacterized protein</fullName>
    </submittedName>
</protein>
<organism evidence="2">
    <name type="scientific">Eucalyptus grandis</name>
    <name type="common">Flooded gum</name>
    <dbReference type="NCBI Taxonomy" id="71139"/>
    <lineage>
        <taxon>Eukaryota</taxon>
        <taxon>Viridiplantae</taxon>
        <taxon>Streptophyta</taxon>
        <taxon>Embryophyta</taxon>
        <taxon>Tracheophyta</taxon>
        <taxon>Spermatophyta</taxon>
        <taxon>Magnoliopsida</taxon>
        <taxon>eudicotyledons</taxon>
        <taxon>Gunneridae</taxon>
        <taxon>Pentapetalae</taxon>
        <taxon>rosids</taxon>
        <taxon>malvids</taxon>
        <taxon>Myrtales</taxon>
        <taxon>Myrtaceae</taxon>
        <taxon>Myrtoideae</taxon>
        <taxon>Eucalypteae</taxon>
        <taxon>Eucalyptus</taxon>
    </lineage>
</organism>
<dbReference type="InParanoid" id="A0A059AQU4"/>